<reference evidence="1 2" key="2">
    <citation type="journal article" date="2022" name="Mol. Ecol. Resour.">
        <title>The genomes of chicory, endive, great burdock and yacon provide insights into Asteraceae paleo-polyploidization history and plant inulin production.</title>
        <authorList>
            <person name="Fan W."/>
            <person name="Wang S."/>
            <person name="Wang H."/>
            <person name="Wang A."/>
            <person name="Jiang F."/>
            <person name="Liu H."/>
            <person name="Zhao H."/>
            <person name="Xu D."/>
            <person name="Zhang Y."/>
        </authorList>
    </citation>
    <scope>NUCLEOTIDE SEQUENCE [LARGE SCALE GENOMIC DNA]</scope>
    <source>
        <strain evidence="2">cv. Niubang</strain>
    </source>
</reference>
<comment type="caution">
    <text evidence="1">The sequence shown here is derived from an EMBL/GenBank/DDBJ whole genome shotgun (WGS) entry which is preliminary data.</text>
</comment>
<sequence length="1431" mass="163575">MKTVAVDISQYSEEQKSRYKADKQARSLLLQSIPNEIYIKIDSYKANAKKMWDQLQKMMMGSKVGNQMKVANCINSYEEFKAKENESLEDTYERFVLLLNELTKNKVKKKQLENNVKFLSILQPEWKKHTRRMKQMKDLNDIPLHEVYETLRQNEEVVEEKRAEKKKAEKVSDPIALVAGEKKKEKKEKKKKKKVLTSSESESESDGDDGESLKQAMLLLTRAFQKKFYKKPGSNSQRYSSSSSKNHEHRERVEGKRHEENRYMERKPEERKKFVNDYTVADKPASDPVKCYNCGKIGHFAKDCRKPKVRNSQYYQNKLLLAKQQEAGITLMAEDEFWLDHSEGEEEENEETAHLYLVGKEVKYDESDDETADEVLNLTQKDFITKMEAMMVELNDIQVNLKKEEDRVAKRNNKIFELNKSVIGNKDRIDSLRKSASDSKSQVDCFEKKISEFEFKISKYDFEKRESALTVHKLQVENKLLNKKVNGLEAKLYARGQTDQTIFLNAPDEEADVKEKWGLGFKNPHYLKKAIRKQPALYNFDFLAVAETPKVLSNDYFASYSISEMKAKPSVEKVYVPPLILESKIVELENVLSDEKLLVDIQQSVFSTVLKNTIFHSTSTKCSKVYKAPQTSSDNFDDLFESANDFLNSDDGCIDEIDMFDFNVPLPDHSTCLTNEKVLPSGVNIDESSTKVGESVSVTADYYSQGKKHKKQRLQKQKYTGTQKKTQSQKSAFPNKSKSCVSDISKKRSKARTEWLPKRKDDEIAGSVSDNSCTKSVSSDSDVVGQCASHKQNLVTFYKRYSIKQLIQLSSITTKSHHSYRRTDFAYSHNSPDWYGSYHTRHMWYLDSGCSKHMTGQKAILSNYTEKFSRKVRFGNDQLSPILGYGDIIQDNITISKVSYVEGLGHNLFSIGQFCNKGLEVNFKSKSCSVRTEDDTELLGGHRKTNFYTINLSKVQIDNQVCLMTKASTQQSWLWHKRLSHLNFRYINKLVSGKLVKGLPELKYEKEHLCAACEKGKVKRAPHKPNPEPSTSSPLELLHMDLCGPMRTQSLGGKKYVLVIVDDYSRYTWVKFLRSKDETPEVLITFLKTTQNKIVDEYLESVGISHQYSAARTPEQNGVVERRNWTLVEAARTMLSQSDLPLFLWAEAVSTACHTQNRSIIHLRFQKTPYELINNRTPTIKYFHIFGCKCFVLNDKESLNKFSAKADEGIFIGYSSTSAAYRVYLKKSKTVVESVNISPEPASTANNSNNASTSISHLSDLDLLFEFFYDEFLGSNIPKSVVIDRSEDTSCNHPVTSDVITEQESPVQSETHIPTSTPTVEDVQVTVEPEVTVSVGCHTMSTQQPDSVVPPDTSAHEISTENPPHVIQTEDSDSGFLDDDHVQSVSTPLPHEHRWTKDHPLRQIEPTRVSEALADSDWVSAMQDELNQFEA</sequence>
<proteinExistence type="predicted"/>
<evidence type="ECO:0000313" key="1">
    <source>
        <dbReference type="EMBL" id="KAI3678484.1"/>
    </source>
</evidence>
<protein>
    <submittedName>
        <fullName evidence="1">Uncharacterized protein</fullName>
    </submittedName>
</protein>
<name>A0ACB8Y514_ARCLA</name>
<reference evidence="2" key="1">
    <citation type="journal article" date="2022" name="Mol. Ecol. Resour.">
        <title>The genomes of chicory, endive, great burdock and yacon provide insights into Asteraceae palaeo-polyploidization history and plant inulin production.</title>
        <authorList>
            <person name="Fan W."/>
            <person name="Wang S."/>
            <person name="Wang H."/>
            <person name="Wang A."/>
            <person name="Jiang F."/>
            <person name="Liu H."/>
            <person name="Zhao H."/>
            <person name="Xu D."/>
            <person name="Zhang Y."/>
        </authorList>
    </citation>
    <scope>NUCLEOTIDE SEQUENCE [LARGE SCALE GENOMIC DNA]</scope>
    <source>
        <strain evidence="2">cv. Niubang</strain>
    </source>
</reference>
<dbReference type="Proteomes" id="UP001055879">
    <property type="component" value="Linkage Group LG14"/>
</dbReference>
<gene>
    <name evidence="1" type="ORF">L6452_37779</name>
</gene>
<accession>A0ACB8Y514</accession>
<organism evidence="1 2">
    <name type="scientific">Arctium lappa</name>
    <name type="common">Greater burdock</name>
    <name type="synonym">Lappa major</name>
    <dbReference type="NCBI Taxonomy" id="4217"/>
    <lineage>
        <taxon>Eukaryota</taxon>
        <taxon>Viridiplantae</taxon>
        <taxon>Streptophyta</taxon>
        <taxon>Embryophyta</taxon>
        <taxon>Tracheophyta</taxon>
        <taxon>Spermatophyta</taxon>
        <taxon>Magnoliopsida</taxon>
        <taxon>eudicotyledons</taxon>
        <taxon>Gunneridae</taxon>
        <taxon>Pentapetalae</taxon>
        <taxon>asterids</taxon>
        <taxon>campanulids</taxon>
        <taxon>Asterales</taxon>
        <taxon>Asteraceae</taxon>
        <taxon>Carduoideae</taxon>
        <taxon>Cardueae</taxon>
        <taxon>Arctiinae</taxon>
        <taxon>Arctium</taxon>
    </lineage>
</organism>
<evidence type="ECO:0000313" key="2">
    <source>
        <dbReference type="Proteomes" id="UP001055879"/>
    </source>
</evidence>
<dbReference type="EMBL" id="CM042060">
    <property type="protein sequence ID" value="KAI3678484.1"/>
    <property type="molecule type" value="Genomic_DNA"/>
</dbReference>
<keyword evidence="2" id="KW-1185">Reference proteome</keyword>